<evidence type="ECO:0000256" key="1">
    <source>
        <dbReference type="SAM" id="SignalP"/>
    </source>
</evidence>
<accession>A0A5E4PEL5</accession>
<dbReference type="KEGG" id="asip:AQUSIP_05620"/>
<evidence type="ECO:0000313" key="2">
    <source>
        <dbReference type="EMBL" id="VVC75274.1"/>
    </source>
</evidence>
<organism evidence="2 3">
    <name type="scientific">Aquicella siphonis</name>
    <dbReference type="NCBI Taxonomy" id="254247"/>
    <lineage>
        <taxon>Bacteria</taxon>
        <taxon>Pseudomonadati</taxon>
        <taxon>Pseudomonadota</taxon>
        <taxon>Gammaproteobacteria</taxon>
        <taxon>Legionellales</taxon>
        <taxon>Coxiellaceae</taxon>
        <taxon>Aquicella</taxon>
    </lineage>
</organism>
<dbReference type="OrthoDB" id="5402098at2"/>
<proteinExistence type="predicted"/>
<dbReference type="AlphaFoldDB" id="A0A5E4PEL5"/>
<gene>
    <name evidence="2" type="ORF">AQUSIP_05620</name>
</gene>
<sequence>MNKPVRIMMAAVIVSTLSFSAAASNCSFLSNSAMSFFTKDDWQLSKAALSDALNHSRDGIKVAWHNPRTGSHGIYVPSHTTHTHGSVCRHLKILNTANLVNEKASYTFCKLHNEWKIV</sequence>
<reference evidence="2 3" key="1">
    <citation type="submission" date="2019-08" db="EMBL/GenBank/DDBJ databases">
        <authorList>
            <person name="Guy L."/>
        </authorList>
    </citation>
    <scope>NUCLEOTIDE SEQUENCE [LARGE SCALE GENOMIC DNA]</scope>
    <source>
        <strain evidence="2 3">SGT-108</strain>
    </source>
</reference>
<evidence type="ECO:0000313" key="3">
    <source>
        <dbReference type="Proteomes" id="UP000324194"/>
    </source>
</evidence>
<protein>
    <submittedName>
        <fullName evidence="2">Uncharacterized protein</fullName>
    </submittedName>
</protein>
<keyword evidence="3" id="KW-1185">Reference proteome</keyword>
<keyword evidence="1" id="KW-0732">Signal</keyword>
<feature type="chain" id="PRO_5023092424" evidence="1">
    <location>
        <begin position="24"/>
        <end position="118"/>
    </location>
</feature>
<dbReference type="RefSeq" id="WP_148338409.1">
    <property type="nucleotide sequence ID" value="NZ_LR699119.1"/>
</dbReference>
<name>A0A5E4PEL5_9COXI</name>
<dbReference type="Proteomes" id="UP000324194">
    <property type="component" value="Chromosome 1"/>
</dbReference>
<dbReference type="EMBL" id="LR699119">
    <property type="protein sequence ID" value="VVC75274.1"/>
    <property type="molecule type" value="Genomic_DNA"/>
</dbReference>
<feature type="signal peptide" evidence="1">
    <location>
        <begin position="1"/>
        <end position="23"/>
    </location>
</feature>